<dbReference type="Proteomes" id="UP000245051">
    <property type="component" value="Chromosome"/>
</dbReference>
<reference evidence="1 2" key="1">
    <citation type="submission" date="2018-05" db="EMBL/GenBank/DDBJ databases">
        <title>Complete genome sequence of the Type Strain of Streptomyces spongiicola HNM0071, the producer of staurosporine.</title>
        <authorList>
            <person name="Zhou S."/>
            <person name="Huang X."/>
        </authorList>
    </citation>
    <scope>NUCLEOTIDE SEQUENCE [LARGE SCALE GENOMIC DNA]</scope>
    <source>
        <strain evidence="1 2">HNM0071</strain>
    </source>
</reference>
<evidence type="ECO:0000313" key="1">
    <source>
        <dbReference type="EMBL" id="AWK09552.1"/>
    </source>
</evidence>
<gene>
    <name evidence="1" type="ORF">DDQ41_12205</name>
</gene>
<sequence length="372" mass="39718">MFVFVCAGCGAELTAPLSQVALPAHAHQQYGNGLQLPVLMESGTFAVDPEPWGPPWRTWEEIDPDEAAARGVYAPVHALSDGAPGAIVIAPGDTRGTLLIPEKGGGYCCGLDGADGPNMACEACGLPVASRIDDCSLWQAVWLAPNAVRRLPVDDADAAPLSWEELMVEGKGTPPFEPIAAWGARMRAGYWSNHWWSWSPQWEAAAGRALAHLLAASEGQRVTVPDGLIAEMFQRALDALLPAGGQARRAVLAGPGRPAPGAGAGILLVPVHPQTGEIWTPADPATSAYAVPLPFGVWLWLAFPEPCLPVPASGSMPDGVLRDDPPASLPRHLFRADPEVFRHTLVRLPAVRSPHLREILENLTQYMHSRLF</sequence>
<accession>A0ABN5KGU5</accession>
<proteinExistence type="predicted"/>
<dbReference type="RefSeq" id="WP_109294522.1">
    <property type="nucleotide sequence ID" value="NZ_CP029254.1"/>
</dbReference>
<name>A0ABN5KGU5_9ACTN</name>
<protein>
    <submittedName>
        <fullName evidence="1">Uncharacterized protein</fullName>
    </submittedName>
</protein>
<evidence type="ECO:0000313" key="2">
    <source>
        <dbReference type="Proteomes" id="UP000245051"/>
    </source>
</evidence>
<organism evidence="1 2">
    <name type="scientific">Streptomyces spongiicola</name>
    <dbReference type="NCBI Taxonomy" id="1690221"/>
    <lineage>
        <taxon>Bacteria</taxon>
        <taxon>Bacillati</taxon>
        <taxon>Actinomycetota</taxon>
        <taxon>Actinomycetes</taxon>
        <taxon>Kitasatosporales</taxon>
        <taxon>Streptomycetaceae</taxon>
        <taxon>Streptomyces</taxon>
    </lineage>
</organism>
<dbReference type="EMBL" id="CP029254">
    <property type="protein sequence ID" value="AWK09552.1"/>
    <property type="molecule type" value="Genomic_DNA"/>
</dbReference>
<keyword evidence="2" id="KW-1185">Reference proteome</keyword>